<dbReference type="AlphaFoldDB" id="A0A8H7P4M8"/>
<evidence type="ECO:0000313" key="2">
    <source>
        <dbReference type="EMBL" id="KAF9816499.1"/>
    </source>
</evidence>
<reference evidence="2" key="1">
    <citation type="submission" date="2020-11" db="EMBL/GenBank/DDBJ databases">
        <authorList>
            <person name="Koelle M."/>
            <person name="Horta M.A.C."/>
            <person name="Nowrousian M."/>
            <person name="Ohm R.A."/>
            <person name="Benz P."/>
            <person name="Pilgard A."/>
        </authorList>
    </citation>
    <scope>NUCLEOTIDE SEQUENCE</scope>
    <source>
        <strain evidence="2">FPRL280</strain>
    </source>
</reference>
<comment type="caution">
    <text evidence="2">The sequence shown here is derived from an EMBL/GenBank/DDBJ whole genome shotgun (WGS) entry which is preliminary data.</text>
</comment>
<accession>A0A8H7P4M8</accession>
<feature type="compositionally biased region" description="Low complexity" evidence="1">
    <location>
        <begin position="13"/>
        <end position="22"/>
    </location>
</feature>
<dbReference type="EMBL" id="JADOXO010000056">
    <property type="protein sequence ID" value="KAF9816499.1"/>
    <property type="molecule type" value="Genomic_DNA"/>
</dbReference>
<proteinExistence type="predicted"/>
<feature type="region of interest" description="Disordered" evidence="1">
    <location>
        <begin position="1"/>
        <end position="22"/>
    </location>
</feature>
<sequence>MSTPIDATVPTDNPSANSASAGAAATNAQVGIPVKFPPFPPPPSGVKILPFGSTLIDVTVTTGTPTADSAPAVAAATDTPADATPWIKFPPFPTPPSGVKIKSFKSFQPGGITVVADPPPGYVELDSLKIPTVQLQVKHDLTAMEQKKRRTPKTKTSADGSVRKLTWWEQWEADEFMRRVARVQGKPIVACCHLWCTAALGCRAFCLSSRMHVTQLDVDLQFRLYIGIISSIQPSIGRKRMQQTQAMQTAMEEEFEDEEDDVNGKPKEQQVVMVNEEQAKVIEEQQQSYPPRRTDLSEEERQLRREYFREERDSRMDAFFDDTEKNIKIFLSSYFRDKGLIW</sequence>
<protein>
    <submittedName>
        <fullName evidence="2">Uncharacterized protein</fullName>
    </submittedName>
</protein>
<name>A0A8H7P4M8_9APHY</name>
<organism evidence="2 3">
    <name type="scientific">Rhodonia placenta</name>
    <dbReference type="NCBI Taxonomy" id="104341"/>
    <lineage>
        <taxon>Eukaryota</taxon>
        <taxon>Fungi</taxon>
        <taxon>Dikarya</taxon>
        <taxon>Basidiomycota</taxon>
        <taxon>Agaricomycotina</taxon>
        <taxon>Agaricomycetes</taxon>
        <taxon>Polyporales</taxon>
        <taxon>Adustoporiaceae</taxon>
        <taxon>Rhodonia</taxon>
    </lineage>
</organism>
<gene>
    <name evidence="2" type="ORF">IEO21_04027</name>
</gene>
<evidence type="ECO:0000256" key="1">
    <source>
        <dbReference type="SAM" id="MobiDB-lite"/>
    </source>
</evidence>
<reference evidence="2" key="2">
    <citation type="journal article" name="Front. Microbiol.">
        <title>Degradative Capacity of Two Strains of Rhodonia placenta: From Phenotype to Genotype.</title>
        <authorList>
            <person name="Kolle M."/>
            <person name="Horta M.A.C."/>
            <person name="Nowrousian M."/>
            <person name="Ohm R.A."/>
            <person name="Benz J.P."/>
            <person name="Pilgard A."/>
        </authorList>
    </citation>
    <scope>NUCLEOTIDE SEQUENCE</scope>
    <source>
        <strain evidence="2">FPRL280</strain>
    </source>
</reference>
<dbReference type="Proteomes" id="UP000639403">
    <property type="component" value="Unassembled WGS sequence"/>
</dbReference>
<evidence type="ECO:0000313" key="3">
    <source>
        <dbReference type="Proteomes" id="UP000639403"/>
    </source>
</evidence>